<reference evidence="1 2" key="2">
    <citation type="journal article" date="2012" name="J. Bacteriol.">
        <title>Complete genome sequences of Desulfosporosinus orientis DSM765T, Desulfosporosinus youngiae DSM17734T, Desulfosporosinus meridiei DSM13257T, and Desulfosporosinus acidiphilus DSM22704T.</title>
        <authorList>
            <person name="Pester M."/>
            <person name="Brambilla E."/>
            <person name="Alazard D."/>
            <person name="Rattei T."/>
            <person name="Weinmaier T."/>
            <person name="Han J."/>
            <person name="Lucas S."/>
            <person name="Lapidus A."/>
            <person name="Cheng J.F."/>
            <person name="Goodwin L."/>
            <person name="Pitluck S."/>
            <person name="Peters L."/>
            <person name="Ovchinnikova G."/>
            <person name="Teshima H."/>
            <person name="Detter J.C."/>
            <person name="Han C.S."/>
            <person name="Tapia R."/>
            <person name="Land M.L."/>
            <person name="Hauser L."/>
            <person name="Kyrpides N.C."/>
            <person name="Ivanova N.N."/>
            <person name="Pagani I."/>
            <person name="Huntmann M."/>
            <person name="Wei C.L."/>
            <person name="Davenport K.W."/>
            <person name="Daligault H."/>
            <person name="Chain P.S."/>
            <person name="Chen A."/>
            <person name="Mavromatis K."/>
            <person name="Markowitz V."/>
            <person name="Szeto E."/>
            <person name="Mikhailova N."/>
            <person name="Pati A."/>
            <person name="Wagner M."/>
            <person name="Woyke T."/>
            <person name="Ollivier B."/>
            <person name="Klenk H.P."/>
            <person name="Spring S."/>
            <person name="Loy A."/>
        </authorList>
    </citation>
    <scope>NUCLEOTIDE SEQUENCE [LARGE SCALE GENOMIC DNA]</scope>
    <source>
        <strain evidence="2">ATCC 19365 / DSM 765 / NCIMB 8382 / VKM B-1628</strain>
    </source>
</reference>
<proteinExistence type="predicted"/>
<accession>G7W8S0</accession>
<dbReference type="HOGENOM" id="CLU_3098157_0_0_9"/>
<evidence type="ECO:0000313" key="2">
    <source>
        <dbReference type="Proteomes" id="UP000006346"/>
    </source>
</evidence>
<name>G7W8S0_DESOD</name>
<dbReference type="AlphaFoldDB" id="G7W8S0"/>
<reference evidence="2" key="1">
    <citation type="submission" date="2011-11" db="EMBL/GenBank/DDBJ databases">
        <title>Complete sequence of Desulfosporosinus orientis DSM 765.</title>
        <authorList>
            <person name="Lucas S."/>
            <person name="Han J."/>
            <person name="Lapidus A."/>
            <person name="Cheng J.-F."/>
            <person name="Goodwin L."/>
            <person name="Pitluck S."/>
            <person name="Peters L."/>
            <person name="Ovchinnikova G."/>
            <person name="Teshima H."/>
            <person name="Detter J.C."/>
            <person name="Han C."/>
            <person name="Tapia R."/>
            <person name="Land M."/>
            <person name="Hauser L."/>
            <person name="Kyrpides N."/>
            <person name="Ivanova N."/>
            <person name="Pagani I."/>
            <person name="Pester M."/>
            <person name="Spring S."/>
            <person name="Ollivier B."/>
            <person name="Rattei T."/>
            <person name="Klenk H.-P."/>
            <person name="Wagner M."/>
            <person name="Loy A."/>
            <person name="Woyke T."/>
        </authorList>
    </citation>
    <scope>NUCLEOTIDE SEQUENCE [LARGE SCALE GENOMIC DNA]</scope>
    <source>
        <strain evidence="2">ATCC 19365 / DSM 765 / NCIMB 8382 / VKM B-1628</strain>
    </source>
</reference>
<dbReference type="Proteomes" id="UP000006346">
    <property type="component" value="Chromosome"/>
</dbReference>
<protein>
    <submittedName>
        <fullName evidence="1">Uncharacterized protein</fullName>
    </submittedName>
</protein>
<dbReference type="KEGG" id="dor:Desor_2176"/>
<evidence type="ECO:0000313" key="1">
    <source>
        <dbReference type="EMBL" id="AET67780.1"/>
    </source>
</evidence>
<gene>
    <name evidence="1" type="ordered locus">Desor_2176</name>
</gene>
<keyword evidence="2" id="KW-1185">Reference proteome</keyword>
<dbReference type="EMBL" id="CP003108">
    <property type="protein sequence ID" value="AET67780.1"/>
    <property type="molecule type" value="Genomic_DNA"/>
</dbReference>
<sequence>MAASINPISSMPRNRGIFSLSILFEHSSVPMIGINGHVYDEYPGYAHDYAQ</sequence>
<organism evidence="1 2">
    <name type="scientific">Desulfosporosinus orientis (strain ATCC 19365 / DSM 765 / NCIMB 8382 / VKM B-1628 / Singapore I)</name>
    <name type="common">Desulfotomaculum orientis</name>
    <dbReference type="NCBI Taxonomy" id="768706"/>
    <lineage>
        <taxon>Bacteria</taxon>
        <taxon>Bacillati</taxon>
        <taxon>Bacillota</taxon>
        <taxon>Clostridia</taxon>
        <taxon>Eubacteriales</taxon>
        <taxon>Desulfitobacteriaceae</taxon>
        <taxon>Desulfosporosinus</taxon>
    </lineage>
</organism>